<dbReference type="AlphaFoldDB" id="A0A2Z6RHP9"/>
<comment type="caution">
    <text evidence="4">The sequence shown here is derived from an EMBL/GenBank/DDBJ whole genome shotgun (WGS) entry which is preliminary data.</text>
</comment>
<dbReference type="Proteomes" id="UP000247702">
    <property type="component" value="Unassembled WGS sequence"/>
</dbReference>
<dbReference type="PROSITE" id="PS50157">
    <property type="entry name" value="ZINC_FINGER_C2H2_2"/>
    <property type="match status" value="1"/>
</dbReference>
<protein>
    <recommendedName>
        <fullName evidence="3">C2H2-type domain-containing protein</fullName>
    </recommendedName>
</protein>
<proteinExistence type="predicted"/>
<evidence type="ECO:0000313" key="4">
    <source>
        <dbReference type="EMBL" id="GBC02268.1"/>
    </source>
</evidence>
<feature type="domain" description="C2H2-type" evidence="3">
    <location>
        <begin position="147"/>
        <end position="176"/>
    </location>
</feature>
<evidence type="ECO:0000259" key="3">
    <source>
        <dbReference type="PROSITE" id="PS50157"/>
    </source>
</evidence>
<name>A0A2Z6RHP9_9GLOM</name>
<reference evidence="4 5" key="1">
    <citation type="submission" date="2017-11" db="EMBL/GenBank/DDBJ databases">
        <title>The genome of Rhizophagus clarus HR1 reveals common genetic basis of auxotrophy among arbuscular mycorrhizal fungi.</title>
        <authorList>
            <person name="Kobayashi Y."/>
        </authorList>
    </citation>
    <scope>NUCLEOTIDE SEQUENCE [LARGE SCALE GENOMIC DNA]</scope>
    <source>
        <strain evidence="4 5">HR1</strain>
    </source>
</reference>
<accession>A0A2Z6RHP9</accession>
<dbReference type="EMBL" id="BEXD01003819">
    <property type="protein sequence ID" value="GBC02268.1"/>
    <property type="molecule type" value="Genomic_DNA"/>
</dbReference>
<gene>
    <name evidence="4" type="ORF">RclHR1_04530010</name>
</gene>
<dbReference type="InterPro" id="IPR013087">
    <property type="entry name" value="Znf_C2H2_type"/>
</dbReference>
<dbReference type="STRING" id="94130.A0A2Z6RHP9"/>
<sequence>MSDIDRSWRVRVQDKILKRINMLLSLIKKWFPKRPGCSGTSSQGCPSPPSSPSSSKKVAPQRHLGTSSDIKQKQQTEFQSRFNPSSGINQAQKKSPSSGVNKTPKNKRPPVNKTPKNKRPPVNKAPKNKRPPVPQNETQSRPSSSSYKCSQKGCMRTFETIDKMDKHLSRHNGSNRRNKSK</sequence>
<feature type="compositionally biased region" description="Low complexity" evidence="2">
    <location>
        <begin position="35"/>
        <end position="45"/>
    </location>
</feature>
<evidence type="ECO:0000313" key="5">
    <source>
        <dbReference type="Proteomes" id="UP000247702"/>
    </source>
</evidence>
<evidence type="ECO:0000256" key="2">
    <source>
        <dbReference type="SAM" id="MobiDB-lite"/>
    </source>
</evidence>
<feature type="compositionally biased region" description="Polar residues" evidence="2">
    <location>
        <begin position="135"/>
        <end position="149"/>
    </location>
</feature>
<feature type="compositionally biased region" description="Basic residues" evidence="2">
    <location>
        <begin position="104"/>
        <end position="130"/>
    </location>
</feature>
<feature type="compositionally biased region" description="Basic residues" evidence="2">
    <location>
        <begin position="168"/>
        <end position="181"/>
    </location>
</feature>
<keyword evidence="1" id="KW-0863">Zinc-finger</keyword>
<feature type="region of interest" description="Disordered" evidence="2">
    <location>
        <begin position="31"/>
        <end position="181"/>
    </location>
</feature>
<dbReference type="GO" id="GO:0008270">
    <property type="term" value="F:zinc ion binding"/>
    <property type="evidence" value="ECO:0007669"/>
    <property type="project" value="UniProtKB-KW"/>
</dbReference>
<feature type="compositionally biased region" description="Polar residues" evidence="2">
    <location>
        <begin position="64"/>
        <end position="103"/>
    </location>
</feature>
<keyword evidence="5" id="KW-1185">Reference proteome</keyword>
<keyword evidence="1" id="KW-0862">Zinc</keyword>
<organism evidence="4 5">
    <name type="scientific">Rhizophagus clarus</name>
    <dbReference type="NCBI Taxonomy" id="94130"/>
    <lineage>
        <taxon>Eukaryota</taxon>
        <taxon>Fungi</taxon>
        <taxon>Fungi incertae sedis</taxon>
        <taxon>Mucoromycota</taxon>
        <taxon>Glomeromycotina</taxon>
        <taxon>Glomeromycetes</taxon>
        <taxon>Glomerales</taxon>
        <taxon>Glomeraceae</taxon>
        <taxon>Rhizophagus</taxon>
    </lineage>
</organism>
<evidence type="ECO:0000256" key="1">
    <source>
        <dbReference type="PROSITE-ProRule" id="PRU00042"/>
    </source>
</evidence>
<dbReference type="PROSITE" id="PS00028">
    <property type="entry name" value="ZINC_FINGER_C2H2_1"/>
    <property type="match status" value="1"/>
</dbReference>
<keyword evidence="1" id="KW-0479">Metal-binding</keyword>